<sequence length="234" mass="25592">MSDFVLVHGAWHGAWCWRRVLPTLWGAGHRVFTISLSGVGERAHLLSPDIRLQTHIDDVASVIEAEELEQAVLVGHSYAGMVITGVADRMPARIGQLVYLDAVVPEPGESWSSRHSAATQAERRALIERHGCLPALPPTAFGLQAEDARWVERRQTAHPGGVYDDPLHFDPARLAALPRSFIDCTDPALPTIAVARQRVREQPGWQVMEIATGHDAMISAPEALCDALLSLAKQ</sequence>
<dbReference type="RefSeq" id="WP_315650363.1">
    <property type="nucleotide sequence ID" value="NZ_JAVXZY010000004.1"/>
</dbReference>
<organism evidence="2 3">
    <name type="scientific">Roseateles aquae</name>
    <dbReference type="NCBI Taxonomy" id="3077235"/>
    <lineage>
        <taxon>Bacteria</taxon>
        <taxon>Pseudomonadati</taxon>
        <taxon>Pseudomonadota</taxon>
        <taxon>Betaproteobacteria</taxon>
        <taxon>Burkholderiales</taxon>
        <taxon>Sphaerotilaceae</taxon>
        <taxon>Roseateles</taxon>
    </lineage>
</organism>
<dbReference type="EMBL" id="JAVXZY010000004">
    <property type="protein sequence ID" value="MDT8999797.1"/>
    <property type="molecule type" value="Genomic_DNA"/>
</dbReference>
<dbReference type="Gene3D" id="3.40.50.1820">
    <property type="entry name" value="alpha/beta hydrolase"/>
    <property type="match status" value="1"/>
</dbReference>
<keyword evidence="2" id="KW-0378">Hydrolase</keyword>
<feature type="domain" description="AB hydrolase-1" evidence="1">
    <location>
        <begin position="4"/>
        <end position="227"/>
    </location>
</feature>
<name>A0ABU3PB95_9BURK</name>
<dbReference type="InterPro" id="IPR045889">
    <property type="entry name" value="MES/HNL"/>
</dbReference>
<evidence type="ECO:0000313" key="3">
    <source>
        <dbReference type="Proteomes" id="UP001246372"/>
    </source>
</evidence>
<dbReference type="PANTHER" id="PTHR10992:SF1032">
    <property type="entry name" value="METHYLESTERASE 17"/>
    <property type="match status" value="1"/>
</dbReference>
<dbReference type="InterPro" id="IPR000073">
    <property type="entry name" value="AB_hydrolase_1"/>
</dbReference>
<comment type="caution">
    <text evidence="2">The sequence shown here is derived from an EMBL/GenBank/DDBJ whole genome shotgun (WGS) entry which is preliminary data.</text>
</comment>
<protein>
    <submittedName>
        <fullName evidence="2">Alpha/beta fold hydrolase</fullName>
    </submittedName>
</protein>
<reference evidence="2" key="1">
    <citation type="submission" date="2023-09" db="EMBL/GenBank/DDBJ databases">
        <title>Paucibacter sp. APW11 Genome sequencing and assembly.</title>
        <authorList>
            <person name="Kim I."/>
        </authorList>
    </citation>
    <scope>NUCLEOTIDE SEQUENCE</scope>
    <source>
        <strain evidence="2">APW11</strain>
    </source>
</reference>
<proteinExistence type="predicted"/>
<dbReference type="InterPro" id="IPR029058">
    <property type="entry name" value="AB_hydrolase_fold"/>
</dbReference>
<evidence type="ECO:0000259" key="1">
    <source>
        <dbReference type="Pfam" id="PF12697"/>
    </source>
</evidence>
<dbReference type="SUPFAM" id="SSF53474">
    <property type="entry name" value="alpha/beta-Hydrolases"/>
    <property type="match status" value="1"/>
</dbReference>
<gene>
    <name evidence="2" type="ORF">RQP53_11005</name>
</gene>
<accession>A0ABU3PB95</accession>
<dbReference type="Pfam" id="PF12697">
    <property type="entry name" value="Abhydrolase_6"/>
    <property type="match status" value="1"/>
</dbReference>
<evidence type="ECO:0000313" key="2">
    <source>
        <dbReference type="EMBL" id="MDT8999797.1"/>
    </source>
</evidence>
<dbReference type="GO" id="GO:0016787">
    <property type="term" value="F:hydrolase activity"/>
    <property type="evidence" value="ECO:0007669"/>
    <property type="project" value="UniProtKB-KW"/>
</dbReference>
<dbReference type="Proteomes" id="UP001246372">
    <property type="component" value="Unassembled WGS sequence"/>
</dbReference>
<dbReference type="PANTHER" id="PTHR10992">
    <property type="entry name" value="METHYLESTERASE FAMILY MEMBER"/>
    <property type="match status" value="1"/>
</dbReference>
<keyword evidence="3" id="KW-1185">Reference proteome</keyword>